<comment type="caution">
    <text evidence="2">The sequence shown here is derived from an EMBL/GenBank/DDBJ whole genome shotgun (WGS) entry which is preliminary data.</text>
</comment>
<organism evidence="2 3">
    <name type="scientific">Caerostris extrusa</name>
    <name type="common">Bark spider</name>
    <name type="synonym">Caerostris bankana</name>
    <dbReference type="NCBI Taxonomy" id="172846"/>
    <lineage>
        <taxon>Eukaryota</taxon>
        <taxon>Metazoa</taxon>
        <taxon>Ecdysozoa</taxon>
        <taxon>Arthropoda</taxon>
        <taxon>Chelicerata</taxon>
        <taxon>Arachnida</taxon>
        <taxon>Araneae</taxon>
        <taxon>Araneomorphae</taxon>
        <taxon>Entelegynae</taxon>
        <taxon>Araneoidea</taxon>
        <taxon>Araneidae</taxon>
        <taxon>Caerostris</taxon>
    </lineage>
</organism>
<dbReference type="EMBL" id="BPLR01006327">
    <property type="protein sequence ID" value="GIY09071.1"/>
    <property type="molecule type" value="Genomic_DNA"/>
</dbReference>
<keyword evidence="3" id="KW-1185">Reference proteome</keyword>
<evidence type="ECO:0000313" key="2">
    <source>
        <dbReference type="EMBL" id="GIY09071.1"/>
    </source>
</evidence>
<gene>
    <name evidence="2" type="ORF">CEXT_106141</name>
</gene>
<feature type="region of interest" description="Disordered" evidence="1">
    <location>
        <begin position="57"/>
        <end position="80"/>
    </location>
</feature>
<accession>A0AAV4QLV4</accession>
<name>A0AAV4QLV4_CAEEX</name>
<dbReference type="Proteomes" id="UP001054945">
    <property type="component" value="Unassembled WGS sequence"/>
</dbReference>
<dbReference type="AlphaFoldDB" id="A0AAV4QLV4"/>
<reference evidence="2 3" key="1">
    <citation type="submission" date="2021-06" db="EMBL/GenBank/DDBJ databases">
        <title>Caerostris extrusa draft genome.</title>
        <authorList>
            <person name="Kono N."/>
            <person name="Arakawa K."/>
        </authorList>
    </citation>
    <scope>NUCLEOTIDE SEQUENCE [LARGE SCALE GENOMIC DNA]</scope>
</reference>
<proteinExistence type="predicted"/>
<protein>
    <submittedName>
        <fullName evidence="2">Uncharacterized protein</fullName>
    </submittedName>
</protein>
<evidence type="ECO:0000256" key="1">
    <source>
        <dbReference type="SAM" id="MobiDB-lite"/>
    </source>
</evidence>
<sequence>MSLTSEFSRLWISYSVGSVDHNVRSRILAWKARGNFHQRQDYHNPFSSSTRFKITQRYKIDDSRSRRGPTAPTLSDGSESSYYRVPISLNCPGGESMGV</sequence>
<evidence type="ECO:0000313" key="3">
    <source>
        <dbReference type="Proteomes" id="UP001054945"/>
    </source>
</evidence>